<evidence type="ECO:0000313" key="2">
    <source>
        <dbReference type="Proteomes" id="UP000230790"/>
    </source>
</evidence>
<feature type="non-terminal residue" evidence="1">
    <location>
        <position position="110"/>
    </location>
</feature>
<name>A0A2M8Q6E0_9CHLR</name>
<dbReference type="EMBL" id="PGTN01001159">
    <property type="protein sequence ID" value="PJF45372.1"/>
    <property type="molecule type" value="Genomic_DNA"/>
</dbReference>
<feature type="non-terminal residue" evidence="1">
    <location>
        <position position="1"/>
    </location>
</feature>
<organism evidence="1 2">
    <name type="scientific">Candidatus Thermofonsia Clade 3 bacterium</name>
    <dbReference type="NCBI Taxonomy" id="2364212"/>
    <lineage>
        <taxon>Bacteria</taxon>
        <taxon>Bacillati</taxon>
        <taxon>Chloroflexota</taxon>
        <taxon>Candidatus Thermofontia</taxon>
        <taxon>Candidatus Thermofonsia Clade 3</taxon>
    </lineage>
</organism>
<accession>A0A2M8Q6E0</accession>
<sequence>RFSSGEIQTFEIRAGEPRTPYFGVRLRWERRKTPLVISLRSLQSADDARITLRGMTGIDETDGTFHLQMVTGDHDMRLVHSGDVKIYENLRRAPRVAVQDAAGAPIDIRQ</sequence>
<reference evidence="1 2" key="1">
    <citation type="submission" date="2017-11" db="EMBL/GenBank/DDBJ databases">
        <title>Evolution of Phototrophy in the Chloroflexi Phylum Driven by Horizontal Gene Transfer.</title>
        <authorList>
            <person name="Ward L.M."/>
            <person name="Hemp J."/>
            <person name="Shih P.M."/>
            <person name="Mcglynn S.E."/>
            <person name="Fischer W."/>
        </authorList>
    </citation>
    <scope>NUCLEOTIDE SEQUENCE [LARGE SCALE GENOMIC DNA]</scope>
    <source>
        <strain evidence="1">JP3_7</strain>
    </source>
</reference>
<proteinExistence type="predicted"/>
<protein>
    <submittedName>
        <fullName evidence="1">Uncharacterized protein</fullName>
    </submittedName>
</protein>
<dbReference type="AlphaFoldDB" id="A0A2M8Q6E0"/>
<comment type="caution">
    <text evidence="1">The sequence shown here is derived from an EMBL/GenBank/DDBJ whole genome shotgun (WGS) entry which is preliminary data.</text>
</comment>
<dbReference type="Proteomes" id="UP000230790">
    <property type="component" value="Unassembled WGS sequence"/>
</dbReference>
<gene>
    <name evidence="1" type="ORF">CUN48_19220</name>
</gene>
<evidence type="ECO:0000313" key="1">
    <source>
        <dbReference type="EMBL" id="PJF45372.1"/>
    </source>
</evidence>